<dbReference type="Proteomes" id="UP000620262">
    <property type="component" value="Unassembled WGS sequence"/>
</dbReference>
<evidence type="ECO:0008006" key="3">
    <source>
        <dbReference type="Google" id="ProtNLM"/>
    </source>
</evidence>
<reference evidence="1 2" key="1">
    <citation type="submission" date="2020-10" db="EMBL/GenBank/DDBJ databases">
        <title>Sequencing the genomes of 1000 actinobacteria strains.</title>
        <authorList>
            <person name="Klenk H.-P."/>
        </authorList>
    </citation>
    <scope>NUCLEOTIDE SEQUENCE [LARGE SCALE GENOMIC DNA]</scope>
    <source>
        <strain evidence="1 2">DSM 7307</strain>
    </source>
</reference>
<keyword evidence="2" id="KW-1185">Reference proteome</keyword>
<accession>A0ABR9IVS7</accession>
<evidence type="ECO:0000313" key="2">
    <source>
        <dbReference type="Proteomes" id="UP000620262"/>
    </source>
</evidence>
<dbReference type="InterPro" id="IPR023476">
    <property type="entry name" value="Pep_tRNA_hydro_II_dom_sf"/>
</dbReference>
<dbReference type="InterPro" id="IPR017021">
    <property type="entry name" value="UCP033763"/>
</dbReference>
<organism evidence="1 2">
    <name type="scientific">Rhizobium viscosum</name>
    <name type="common">Arthrobacter viscosus</name>
    <dbReference type="NCBI Taxonomy" id="1673"/>
    <lineage>
        <taxon>Bacteria</taxon>
        <taxon>Pseudomonadati</taxon>
        <taxon>Pseudomonadota</taxon>
        <taxon>Alphaproteobacteria</taxon>
        <taxon>Hyphomicrobiales</taxon>
        <taxon>Rhizobiaceae</taxon>
        <taxon>Rhizobium/Agrobacterium group</taxon>
        <taxon>Rhizobium</taxon>
    </lineage>
</organism>
<gene>
    <name evidence="1" type="ORF">H4W29_004463</name>
</gene>
<dbReference type="RefSeq" id="WP_192730986.1">
    <property type="nucleotide sequence ID" value="NZ_BAAAVL010000004.1"/>
</dbReference>
<dbReference type="EMBL" id="JADBEC010000002">
    <property type="protein sequence ID" value="MBE1507218.1"/>
    <property type="molecule type" value="Genomic_DNA"/>
</dbReference>
<dbReference type="SUPFAM" id="SSF102462">
    <property type="entry name" value="Peptidyl-tRNA hydrolase II"/>
    <property type="match status" value="1"/>
</dbReference>
<proteinExistence type="predicted"/>
<sequence>MLSDIRIAIVVDPKLPPALIANTVSAIGIGVGAKMPLLGAERLSDRAGRATDIVSNRPVPILQADGLTIRQILLKALNQPEEHAIVPFPGFARSLHDYTDYQRQFPDRDLSDEEIDGLGLAGPAKWVRSLTGSLKLLR</sequence>
<dbReference type="Gene3D" id="3.40.1490.10">
    <property type="entry name" value="Bit1"/>
    <property type="match status" value="1"/>
</dbReference>
<evidence type="ECO:0000313" key="1">
    <source>
        <dbReference type="EMBL" id="MBE1507218.1"/>
    </source>
</evidence>
<protein>
    <recommendedName>
        <fullName evidence="3">DUF2000 domain-containing protein</fullName>
    </recommendedName>
</protein>
<dbReference type="Pfam" id="PF09391">
    <property type="entry name" value="DUF2000"/>
    <property type="match status" value="1"/>
</dbReference>
<name>A0ABR9IVS7_RHIVS</name>
<dbReference type="InterPro" id="IPR018988">
    <property type="entry name" value="DUF2000"/>
</dbReference>
<comment type="caution">
    <text evidence="1">The sequence shown here is derived from an EMBL/GenBank/DDBJ whole genome shotgun (WGS) entry which is preliminary data.</text>
</comment>
<dbReference type="PIRSF" id="PIRSF033736">
    <property type="entry name" value="UCP033763"/>
    <property type="match status" value="1"/>
</dbReference>